<sequence length="56" mass="6564">MMSKLRMENIVAQGRKDFSDGVQLKDNPHLDPESRAAWFEGWQWGSHYSKKKQTVN</sequence>
<proteinExistence type="predicted"/>
<dbReference type="OrthoDB" id="5880486at2"/>
<protein>
    <recommendedName>
        <fullName evidence="3">Ribosome modulation factor</fullName>
    </recommendedName>
</protein>
<gene>
    <name evidence="1" type="ORF">VSP9026_02543</name>
</gene>
<organism evidence="1 2">
    <name type="scientific">Vibrio spartinae</name>
    <dbReference type="NCBI Taxonomy" id="1918945"/>
    <lineage>
        <taxon>Bacteria</taxon>
        <taxon>Pseudomonadati</taxon>
        <taxon>Pseudomonadota</taxon>
        <taxon>Gammaproteobacteria</taxon>
        <taxon>Vibrionales</taxon>
        <taxon>Vibrionaceae</taxon>
        <taxon>Vibrio</taxon>
    </lineage>
</organism>
<dbReference type="Proteomes" id="UP000184774">
    <property type="component" value="Unassembled WGS sequence"/>
</dbReference>
<evidence type="ECO:0000313" key="2">
    <source>
        <dbReference type="Proteomes" id="UP000184774"/>
    </source>
</evidence>
<accession>A0A1N6M5T5</accession>
<evidence type="ECO:0000313" key="1">
    <source>
        <dbReference type="EMBL" id="SIO94813.1"/>
    </source>
</evidence>
<dbReference type="RefSeq" id="WP_159439468.1">
    <property type="nucleotide sequence ID" value="NZ_FSSB01000016.1"/>
</dbReference>
<reference evidence="1 2" key="1">
    <citation type="submission" date="2016-12" db="EMBL/GenBank/DDBJ databases">
        <authorList>
            <person name="Song W.-J."/>
            <person name="Kurnit D.M."/>
        </authorList>
    </citation>
    <scope>NUCLEOTIDE SEQUENCE [LARGE SCALE GENOMIC DNA]</scope>
    <source>
        <strain evidence="1 2">CECT 9026</strain>
    </source>
</reference>
<dbReference type="AlphaFoldDB" id="A0A1N6M5T5"/>
<name>A0A1N6M5T5_9VIBR</name>
<dbReference type="EMBL" id="FSSB01000016">
    <property type="protein sequence ID" value="SIO94813.1"/>
    <property type="molecule type" value="Genomic_DNA"/>
</dbReference>
<evidence type="ECO:0008006" key="3">
    <source>
        <dbReference type="Google" id="ProtNLM"/>
    </source>
</evidence>